<comment type="caution">
    <text evidence="1">The sequence shown here is derived from an EMBL/GenBank/DDBJ whole genome shotgun (WGS) entry which is preliminary data.</text>
</comment>
<dbReference type="Proteomes" id="UP000186817">
    <property type="component" value="Unassembled WGS sequence"/>
</dbReference>
<name>A0A1Q9EVX7_SYMMI</name>
<organism evidence="1 2">
    <name type="scientific">Symbiodinium microadriaticum</name>
    <name type="common">Dinoflagellate</name>
    <name type="synonym">Zooxanthella microadriatica</name>
    <dbReference type="NCBI Taxonomy" id="2951"/>
    <lineage>
        <taxon>Eukaryota</taxon>
        <taxon>Sar</taxon>
        <taxon>Alveolata</taxon>
        <taxon>Dinophyceae</taxon>
        <taxon>Suessiales</taxon>
        <taxon>Symbiodiniaceae</taxon>
        <taxon>Symbiodinium</taxon>
    </lineage>
</organism>
<dbReference type="EMBL" id="LSRX01000057">
    <property type="protein sequence ID" value="OLQ11552.1"/>
    <property type="molecule type" value="Genomic_DNA"/>
</dbReference>
<gene>
    <name evidence="1" type="ORF">AK812_SmicGene4606</name>
</gene>
<reference evidence="1 2" key="1">
    <citation type="submission" date="2016-02" db="EMBL/GenBank/DDBJ databases">
        <title>Genome analysis of coral dinoflagellate symbionts highlights evolutionary adaptations to a symbiotic lifestyle.</title>
        <authorList>
            <person name="Aranda M."/>
            <person name="Li Y."/>
            <person name="Liew Y.J."/>
            <person name="Baumgarten S."/>
            <person name="Simakov O."/>
            <person name="Wilson M."/>
            <person name="Piel J."/>
            <person name="Ashoor H."/>
            <person name="Bougouffa S."/>
            <person name="Bajic V.B."/>
            <person name="Ryu T."/>
            <person name="Ravasi T."/>
            <person name="Bayer T."/>
            <person name="Micklem G."/>
            <person name="Kim H."/>
            <person name="Bhak J."/>
            <person name="Lajeunesse T.C."/>
            <person name="Voolstra C.R."/>
        </authorList>
    </citation>
    <scope>NUCLEOTIDE SEQUENCE [LARGE SCALE GENOMIC DNA]</scope>
    <source>
        <strain evidence="1 2">CCMP2467</strain>
    </source>
</reference>
<proteinExistence type="predicted"/>
<accession>A0A1Q9EVX7</accession>
<keyword evidence="2" id="KW-1185">Reference proteome</keyword>
<dbReference type="AlphaFoldDB" id="A0A1Q9EVX7"/>
<evidence type="ECO:0000313" key="1">
    <source>
        <dbReference type="EMBL" id="OLQ11552.1"/>
    </source>
</evidence>
<evidence type="ECO:0000313" key="2">
    <source>
        <dbReference type="Proteomes" id="UP000186817"/>
    </source>
</evidence>
<protein>
    <submittedName>
        <fullName evidence="1">Uncharacterized protein</fullName>
    </submittedName>
</protein>
<sequence length="74" mass="8291">MPAISCRQDRGKGCRKSFRWRLFVPRQSLARCSGRRARKPAGPLMSRQHEGWRLSRTRVGRAVAQTALAAGNLG</sequence>